<dbReference type="STRING" id="1797711.A2870_03540"/>
<organism evidence="1 2">
    <name type="scientific">Candidatus Curtissbacteria bacterium RIFCSPHIGHO2_01_FULL_41_11</name>
    <dbReference type="NCBI Taxonomy" id="1797711"/>
    <lineage>
        <taxon>Bacteria</taxon>
        <taxon>Candidatus Curtissiibacteriota</taxon>
    </lineage>
</organism>
<evidence type="ECO:0000313" key="2">
    <source>
        <dbReference type="Proteomes" id="UP000179102"/>
    </source>
</evidence>
<proteinExistence type="predicted"/>
<name>A0A1F5G5V3_9BACT</name>
<protein>
    <submittedName>
        <fullName evidence="1">Uncharacterized protein</fullName>
    </submittedName>
</protein>
<dbReference type="Proteomes" id="UP000179102">
    <property type="component" value="Unassembled WGS sequence"/>
</dbReference>
<dbReference type="EMBL" id="MFAZ01000018">
    <property type="protein sequence ID" value="OGD87195.1"/>
    <property type="molecule type" value="Genomic_DNA"/>
</dbReference>
<accession>A0A1F5G5V3</accession>
<dbReference type="AlphaFoldDB" id="A0A1F5G5V3"/>
<comment type="caution">
    <text evidence="1">The sequence shown here is derived from an EMBL/GenBank/DDBJ whole genome shotgun (WGS) entry which is preliminary data.</text>
</comment>
<reference evidence="1 2" key="1">
    <citation type="journal article" date="2016" name="Nat. Commun.">
        <title>Thousands of microbial genomes shed light on interconnected biogeochemical processes in an aquifer system.</title>
        <authorList>
            <person name="Anantharaman K."/>
            <person name="Brown C.T."/>
            <person name="Hug L.A."/>
            <person name="Sharon I."/>
            <person name="Castelle C.J."/>
            <person name="Probst A.J."/>
            <person name="Thomas B.C."/>
            <person name="Singh A."/>
            <person name="Wilkins M.J."/>
            <person name="Karaoz U."/>
            <person name="Brodie E.L."/>
            <person name="Williams K.H."/>
            <person name="Hubbard S.S."/>
            <person name="Banfield J.F."/>
        </authorList>
    </citation>
    <scope>NUCLEOTIDE SEQUENCE [LARGE SCALE GENOMIC DNA]</scope>
</reference>
<gene>
    <name evidence="1" type="ORF">A2870_03540</name>
</gene>
<sequence length="478" mass="54474">MSERLTSSLSKVVPRREILKNIGKVVVASGVGALTNPYEGSLFGDFISIFDYYKPLPRQYQSPETSMLCEATEDIFVVVKDRYGLNQIEVMFTDDGLPIKCRLEDGCVVLFDQEAVKMAREKAIVSEEPEIIDVILTPQKPEADNDIEPKYFSKSKPLRESLPDDVLSEAELAQKGIKIIQSDNTELYIRKQAFEKGNLLEDFTGGGRKLTIVLVNGSVISPNLLKDTKYEGIRDTLHRREVDIESFKAYLIGLNLDVVDLEREYLKKVKSGGSRDEYDDQIHHDVISSLKAEIFEYENLWTDDRILVELVAQNTGEAAGYYIRRTNKDEVIFVAVGENAPDPKRIRLYFDQEGKFQIADGKSYTAGRGFTPTLGQNFPSPEEFRRNMDASRDKKRSYPYGAQKIGQVLRHELAHRKTLNEYDADMTAMDTISQAWATWKDSGYKDDGGYYFVFRLPEGYPFRGYIFTQVMNKSSTQM</sequence>
<evidence type="ECO:0000313" key="1">
    <source>
        <dbReference type="EMBL" id="OGD87195.1"/>
    </source>
</evidence>